<reference evidence="4" key="2">
    <citation type="submission" date="2022-01" db="EMBL/GenBank/DDBJ databases">
        <authorList>
            <person name="Yamashiro T."/>
            <person name="Shiraishi A."/>
            <person name="Satake H."/>
            <person name="Nakayama K."/>
        </authorList>
    </citation>
    <scope>NUCLEOTIDE SEQUENCE</scope>
</reference>
<dbReference type="PANTHER" id="PTHR35046">
    <property type="entry name" value="ZINC KNUCKLE (CCHC-TYPE) FAMILY PROTEIN"/>
    <property type="match status" value="1"/>
</dbReference>
<feature type="region of interest" description="Disordered" evidence="2">
    <location>
        <begin position="66"/>
        <end position="108"/>
    </location>
</feature>
<feature type="compositionally biased region" description="Basic and acidic residues" evidence="2">
    <location>
        <begin position="66"/>
        <end position="78"/>
    </location>
</feature>
<keyword evidence="5" id="KW-1185">Reference proteome</keyword>
<dbReference type="InterPro" id="IPR001878">
    <property type="entry name" value="Znf_CCHC"/>
</dbReference>
<reference evidence="4" key="1">
    <citation type="journal article" date="2022" name="Int. J. Mol. Sci.">
        <title>Draft Genome of Tanacetum Coccineum: Genomic Comparison of Closely Related Tanacetum-Family Plants.</title>
        <authorList>
            <person name="Yamashiro T."/>
            <person name="Shiraishi A."/>
            <person name="Nakayama K."/>
            <person name="Satake H."/>
        </authorList>
    </citation>
    <scope>NUCLEOTIDE SEQUENCE</scope>
</reference>
<keyword evidence="1" id="KW-0863">Zinc-finger</keyword>
<name>A0ABQ5IR41_9ASTR</name>
<feature type="domain" description="CCHC-type" evidence="3">
    <location>
        <begin position="352"/>
        <end position="368"/>
    </location>
</feature>
<dbReference type="Pfam" id="PF00098">
    <property type="entry name" value="zf-CCHC"/>
    <property type="match status" value="1"/>
</dbReference>
<dbReference type="Gene3D" id="4.10.60.10">
    <property type="entry name" value="Zinc finger, CCHC-type"/>
    <property type="match status" value="1"/>
</dbReference>
<dbReference type="PANTHER" id="PTHR35046:SF23">
    <property type="entry name" value="NUCLEOTIDYLTRANSFERASE, RIBONUCLEASE H"/>
    <property type="match status" value="1"/>
</dbReference>
<evidence type="ECO:0000256" key="2">
    <source>
        <dbReference type="SAM" id="MobiDB-lite"/>
    </source>
</evidence>
<feature type="region of interest" description="Disordered" evidence="2">
    <location>
        <begin position="311"/>
        <end position="346"/>
    </location>
</feature>
<dbReference type="Proteomes" id="UP001151760">
    <property type="component" value="Unassembled WGS sequence"/>
</dbReference>
<dbReference type="GO" id="GO:0003964">
    <property type="term" value="F:RNA-directed DNA polymerase activity"/>
    <property type="evidence" value="ECO:0007669"/>
    <property type="project" value="UniProtKB-KW"/>
</dbReference>
<gene>
    <name evidence="4" type="ORF">Tco_1113030</name>
</gene>
<comment type="caution">
    <text evidence="4">The sequence shown here is derived from an EMBL/GenBank/DDBJ whole genome shotgun (WGS) entry which is preliminary data.</text>
</comment>
<protein>
    <submittedName>
        <fullName evidence="4">Reverse transcriptase domain-containing protein</fullName>
    </submittedName>
</protein>
<accession>A0ABQ5IR41</accession>
<keyword evidence="4" id="KW-0808">Transferase</keyword>
<dbReference type="InterPro" id="IPR036875">
    <property type="entry name" value="Znf_CCHC_sf"/>
</dbReference>
<dbReference type="PROSITE" id="PS50158">
    <property type="entry name" value="ZF_CCHC"/>
    <property type="match status" value="1"/>
</dbReference>
<evidence type="ECO:0000313" key="5">
    <source>
        <dbReference type="Proteomes" id="UP001151760"/>
    </source>
</evidence>
<feature type="compositionally biased region" description="Basic residues" evidence="2">
    <location>
        <begin position="9"/>
        <end position="21"/>
    </location>
</feature>
<proteinExistence type="predicted"/>
<dbReference type="InterPro" id="IPR005162">
    <property type="entry name" value="Retrotrans_gag_dom"/>
</dbReference>
<evidence type="ECO:0000313" key="4">
    <source>
        <dbReference type="EMBL" id="GJU02692.1"/>
    </source>
</evidence>
<dbReference type="EMBL" id="BQNB010021086">
    <property type="protein sequence ID" value="GJU02692.1"/>
    <property type="molecule type" value="Genomic_DNA"/>
</dbReference>
<evidence type="ECO:0000259" key="3">
    <source>
        <dbReference type="PROSITE" id="PS50158"/>
    </source>
</evidence>
<dbReference type="Gene3D" id="2.40.70.10">
    <property type="entry name" value="Acid Proteases"/>
    <property type="match status" value="1"/>
</dbReference>
<dbReference type="SUPFAM" id="SSF57756">
    <property type="entry name" value="Retrovirus zinc finger-like domains"/>
    <property type="match status" value="1"/>
</dbReference>
<dbReference type="CDD" id="cd00303">
    <property type="entry name" value="retropepsin_like"/>
    <property type="match status" value="1"/>
</dbReference>
<keyword evidence="1" id="KW-0862">Zinc</keyword>
<keyword evidence="4" id="KW-0695">RNA-directed DNA polymerase</keyword>
<dbReference type="InterPro" id="IPR021109">
    <property type="entry name" value="Peptidase_aspartic_dom_sf"/>
</dbReference>
<keyword evidence="1" id="KW-0479">Metal-binding</keyword>
<keyword evidence="4" id="KW-0548">Nucleotidyltransferase</keyword>
<organism evidence="4 5">
    <name type="scientific">Tanacetum coccineum</name>
    <dbReference type="NCBI Taxonomy" id="301880"/>
    <lineage>
        <taxon>Eukaryota</taxon>
        <taxon>Viridiplantae</taxon>
        <taxon>Streptophyta</taxon>
        <taxon>Embryophyta</taxon>
        <taxon>Tracheophyta</taxon>
        <taxon>Spermatophyta</taxon>
        <taxon>Magnoliopsida</taxon>
        <taxon>eudicotyledons</taxon>
        <taxon>Gunneridae</taxon>
        <taxon>Pentapetalae</taxon>
        <taxon>asterids</taxon>
        <taxon>campanulids</taxon>
        <taxon>Asterales</taxon>
        <taxon>Asteraceae</taxon>
        <taxon>Asteroideae</taxon>
        <taxon>Anthemideae</taxon>
        <taxon>Anthemidinae</taxon>
        <taxon>Tanacetum</taxon>
    </lineage>
</organism>
<dbReference type="SMART" id="SM00343">
    <property type="entry name" value="ZnF_C2HC"/>
    <property type="match status" value="1"/>
</dbReference>
<evidence type="ECO:0000256" key="1">
    <source>
        <dbReference type="PROSITE-ProRule" id="PRU00047"/>
    </source>
</evidence>
<feature type="region of interest" description="Disordered" evidence="2">
    <location>
        <begin position="1"/>
        <end position="49"/>
    </location>
</feature>
<feature type="compositionally biased region" description="Polar residues" evidence="2">
    <location>
        <begin position="318"/>
        <end position="346"/>
    </location>
</feature>
<dbReference type="Pfam" id="PF03732">
    <property type="entry name" value="Retrotrans_gag"/>
    <property type="match status" value="1"/>
</dbReference>
<sequence length="626" mass="71143">MADEQPRGRGGRRGGRVRGQPRRGGDGGVGEDEPTHTSGPPGPRDCSPWKRIQRVGELIAAARLDVHRDSNHETDRFSNSDVGEDGGSDLSLSNGEEEVNPWGANFHRRDRGFRPRQRSQDLGIKVDIPVFEGKPHPDEFIDWLHTVERVFDIKNLRDEQKVKLVAIKLKKNASIWWEHIIRQRAREGKPKITSWTKMKNKLMAKFLPVHYRQEAFIDYHSFRQGTSMSVEDFTGEFDRLRMRCGVDEEEEQTVARYLASLRPEIADVVHLQQYWSYNDVCRLSLKVEGQLKKKISSSRFTSRVMGNEMGKRVVGSNPARNPYTNATPNLGTSQNHNSNPSSSRGGATTSKRCFKCQGLGHFAADCPNRQVVTLLEEDFGPVFDEYRDAVEENISDQEEITYADSGEMLVVRRALSTVTNEDESWLRHNIFYTRCTCEGKVCTVIIDGGSCENVISTTMVDKLSLKTEEHPQPYKLSWFKKGNEVKVSKRCLVKFSIGKKYSDEVWCDVVPMDACHVLLGRPWQFDRKTKHDGFKNTYTFEKDGTTIILGPSDLRKEAKNHFLSRAEFLAEVNEATDVFAIVVMESNDGSDDVPHQVAPIIQEFADVFPNELPHGLPPMRDIQHCI</sequence>